<dbReference type="AlphaFoldDB" id="A0A2M4B0I3"/>
<reference evidence="1" key="1">
    <citation type="submission" date="2018-01" db="EMBL/GenBank/DDBJ databases">
        <title>An insight into the sialome of Amazonian anophelines.</title>
        <authorList>
            <person name="Ribeiro J.M."/>
            <person name="Scarpassa V."/>
            <person name="Calvo E."/>
        </authorList>
    </citation>
    <scope>NUCLEOTIDE SEQUENCE</scope>
    <source>
        <tissue evidence="1">Salivary glands</tissue>
    </source>
</reference>
<organism evidence="1">
    <name type="scientific">Anopheles triannulatus</name>
    <dbReference type="NCBI Taxonomy" id="58253"/>
    <lineage>
        <taxon>Eukaryota</taxon>
        <taxon>Metazoa</taxon>
        <taxon>Ecdysozoa</taxon>
        <taxon>Arthropoda</taxon>
        <taxon>Hexapoda</taxon>
        <taxon>Insecta</taxon>
        <taxon>Pterygota</taxon>
        <taxon>Neoptera</taxon>
        <taxon>Endopterygota</taxon>
        <taxon>Diptera</taxon>
        <taxon>Nematocera</taxon>
        <taxon>Culicoidea</taxon>
        <taxon>Culicidae</taxon>
        <taxon>Anophelinae</taxon>
        <taxon>Anopheles</taxon>
    </lineage>
</organism>
<protein>
    <submittedName>
        <fullName evidence="1">Putative secreted protein</fullName>
    </submittedName>
</protein>
<name>A0A2M4B0I3_9DIPT</name>
<evidence type="ECO:0000313" key="1">
    <source>
        <dbReference type="EMBL" id="MBW46540.1"/>
    </source>
</evidence>
<dbReference type="EMBL" id="GGFK01013219">
    <property type="protein sequence ID" value="MBW46540.1"/>
    <property type="molecule type" value="Transcribed_RNA"/>
</dbReference>
<proteinExistence type="predicted"/>
<sequence length="103" mass="11833">MRQVMCISLYLSPFTSLHGGYHDCCTPITNTLTNAQATGHRLRRGSVSVALRSRNRRLMMHRNSSSHCYLFPSQKPSSQIHTNFLSPFLCWFALENCWFVCCC</sequence>
<accession>A0A2M4B0I3</accession>